<name>A0ABY6CR66_9BACT</name>
<proteinExistence type="predicted"/>
<dbReference type="EMBL" id="CP106679">
    <property type="protein sequence ID" value="UXP33005.1"/>
    <property type="molecule type" value="Genomic_DNA"/>
</dbReference>
<keyword evidence="3" id="KW-1185">Reference proteome</keyword>
<dbReference type="PROSITE" id="PS51257">
    <property type="entry name" value="PROKAR_LIPOPROTEIN"/>
    <property type="match status" value="1"/>
</dbReference>
<evidence type="ECO:0000313" key="3">
    <source>
        <dbReference type="Proteomes" id="UP001065174"/>
    </source>
</evidence>
<dbReference type="RefSeq" id="WP_262310436.1">
    <property type="nucleotide sequence ID" value="NZ_CP106679.1"/>
</dbReference>
<protein>
    <recommendedName>
        <fullName evidence="4">Calx-beta domain-containing protein</fullName>
    </recommendedName>
</protein>
<keyword evidence="1" id="KW-0732">Signal</keyword>
<sequence length="278" mass="30902">MKNWFLLVIGSLILLFACTEQGEDSPILVFLKPSDINVEANSKEHILITFEAYSEDAKLTEMVIDQSDDYFGFVNLVDSGLQTNNFKYILDYVVPEYPDSTVTLLTFSVVNENGDEAQIAKTISVNKSASFVEATSGHVIYSGLSEKQSCFNLYNMTPVYLEDSVDFQLDFVELTDSLSKTDDLSYDWGSRSGISFVKFNGFNYAQATSVKINEAYGGGVKTTKITNIADDDIFLFGRNNVAFGALQIVVISDPEGTLNDKYVFNLKMINGVPLELEE</sequence>
<evidence type="ECO:0008006" key="4">
    <source>
        <dbReference type="Google" id="ProtNLM"/>
    </source>
</evidence>
<reference evidence="2" key="1">
    <citation type="submission" date="2022-09" db="EMBL/GenBank/DDBJ databases">
        <title>Comparative genomics and taxonomic characterization of three novel marine species of genus Reichenbachiella exhibiting antioxidant and polysaccharide degradation activities.</title>
        <authorList>
            <person name="Muhammad N."/>
            <person name="Lee Y.-J."/>
            <person name="Ko J."/>
            <person name="Kim S.-G."/>
        </authorList>
    </citation>
    <scope>NUCLEOTIDE SEQUENCE</scope>
    <source>
        <strain evidence="2">BKB1-1</strain>
    </source>
</reference>
<feature type="chain" id="PRO_5046525986" description="Calx-beta domain-containing protein" evidence="1">
    <location>
        <begin position="23"/>
        <end position="278"/>
    </location>
</feature>
<evidence type="ECO:0000256" key="1">
    <source>
        <dbReference type="SAM" id="SignalP"/>
    </source>
</evidence>
<accession>A0ABY6CR66</accession>
<gene>
    <name evidence="2" type="ORF">N6H18_03420</name>
</gene>
<feature type="signal peptide" evidence="1">
    <location>
        <begin position="1"/>
        <end position="22"/>
    </location>
</feature>
<dbReference type="Proteomes" id="UP001065174">
    <property type="component" value="Chromosome"/>
</dbReference>
<organism evidence="2 3">
    <name type="scientific">Reichenbachiella agarivorans</name>
    <dbReference type="NCBI Taxonomy" id="2979464"/>
    <lineage>
        <taxon>Bacteria</taxon>
        <taxon>Pseudomonadati</taxon>
        <taxon>Bacteroidota</taxon>
        <taxon>Cytophagia</taxon>
        <taxon>Cytophagales</taxon>
        <taxon>Reichenbachiellaceae</taxon>
        <taxon>Reichenbachiella</taxon>
    </lineage>
</organism>
<evidence type="ECO:0000313" key="2">
    <source>
        <dbReference type="EMBL" id="UXP33005.1"/>
    </source>
</evidence>